<dbReference type="EMBL" id="DAEPXK010000112">
    <property type="protein sequence ID" value="HBH1544614.1"/>
    <property type="molecule type" value="Genomic_DNA"/>
</dbReference>
<feature type="transmembrane region" description="Helical" evidence="1">
    <location>
        <begin position="12"/>
        <end position="30"/>
    </location>
</feature>
<name>A0AAN5VQT7_CLODI</name>
<evidence type="ECO:0000313" key="2">
    <source>
        <dbReference type="EMBL" id="HBH1544614.1"/>
    </source>
</evidence>
<feature type="transmembrane region" description="Helical" evidence="1">
    <location>
        <begin position="87"/>
        <end position="109"/>
    </location>
</feature>
<dbReference type="RefSeq" id="WP_009899068.1">
    <property type="nucleotide sequence ID" value="NZ_CP037850.1"/>
</dbReference>
<protein>
    <submittedName>
        <fullName evidence="2">Uncharacterized protein</fullName>
    </submittedName>
</protein>
<proteinExistence type="predicted"/>
<comment type="caution">
    <text evidence="2">The sequence shown here is derived from an EMBL/GenBank/DDBJ whole genome shotgun (WGS) entry which is preliminary data.</text>
</comment>
<accession>A0AAN5VQT7</accession>
<dbReference type="Proteomes" id="UP000878956">
    <property type="component" value="Unassembled WGS sequence"/>
</dbReference>
<gene>
    <name evidence="2" type="ORF">KRM00_004172</name>
</gene>
<sequence length="149" mass="16974">MYIALEKKMLISLVIIVMLLSVFSVQSYAINEQKVEPIKNEDIYNNTKGDKNGGYMTGDDVMEKVTMDEFSDRVEKKGFEIIKFMKVFANPFFTICFIVALIFTAIGAFCKRGGFLWIGISAMIIVAFSYTAVIYSSDILRWVQTWIVS</sequence>
<keyword evidence="1" id="KW-1133">Transmembrane helix</keyword>
<keyword evidence="1" id="KW-0812">Transmembrane</keyword>
<evidence type="ECO:0000313" key="3">
    <source>
        <dbReference type="Proteomes" id="UP000878956"/>
    </source>
</evidence>
<feature type="transmembrane region" description="Helical" evidence="1">
    <location>
        <begin position="115"/>
        <end position="135"/>
    </location>
</feature>
<reference evidence="2" key="2">
    <citation type="submission" date="2021-06" db="EMBL/GenBank/DDBJ databases">
        <authorList>
            <consortium name="NCBI Pathogen Detection Project"/>
        </authorList>
    </citation>
    <scope>NUCLEOTIDE SEQUENCE</scope>
    <source>
        <strain evidence="2">HN1000</strain>
    </source>
</reference>
<reference evidence="2" key="1">
    <citation type="journal article" date="2018" name="Genome Biol.">
        <title>SKESA: strategic k-mer extension for scrupulous assemblies.</title>
        <authorList>
            <person name="Souvorov A."/>
            <person name="Agarwala R."/>
            <person name="Lipman D.J."/>
        </authorList>
    </citation>
    <scope>NUCLEOTIDE SEQUENCE</scope>
    <source>
        <strain evidence="2">HN1000</strain>
    </source>
</reference>
<dbReference type="AlphaFoldDB" id="A0AAN5VQT7"/>
<organism evidence="2 3">
    <name type="scientific">Clostridioides difficile</name>
    <name type="common">Peptoclostridium difficile</name>
    <dbReference type="NCBI Taxonomy" id="1496"/>
    <lineage>
        <taxon>Bacteria</taxon>
        <taxon>Bacillati</taxon>
        <taxon>Bacillota</taxon>
        <taxon>Clostridia</taxon>
        <taxon>Peptostreptococcales</taxon>
        <taxon>Peptostreptococcaceae</taxon>
        <taxon>Clostridioides</taxon>
    </lineage>
</organism>
<keyword evidence="1" id="KW-0472">Membrane</keyword>
<evidence type="ECO:0000256" key="1">
    <source>
        <dbReference type="SAM" id="Phobius"/>
    </source>
</evidence>